<keyword evidence="4" id="KW-1185">Reference proteome</keyword>
<dbReference type="PRINTS" id="PR00081">
    <property type="entry name" value="GDHRDH"/>
</dbReference>
<reference evidence="3 4" key="1">
    <citation type="submission" date="2020-09" db="EMBL/GenBank/DDBJ databases">
        <title>Novel species in genus Gordonia.</title>
        <authorList>
            <person name="Zhang G."/>
        </authorList>
    </citation>
    <scope>NUCLEOTIDE SEQUENCE [LARGE SCALE GENOMIC DNA]</scope>
    <source>
        <strain evidence="3 4">ON-33</strain>
    </source>
</reference>
<gene>
    <name evidence="3" type="ORF">IDF66_07210</name>
</gene>
<dbReference type="SUPFAM" id="SSF51735">
    <property type="entry name" value="NAD(P)-binding Rossmann-fold domains"/>
    <property type="match status" value="1"/>
</dbReference>
<accession>A0ABR7W984</accession>
<evidence type="ECO:0000256" key="1">
    <source>
        <dbReference type="ARBA" id="ARBA00006484"/>
    </source>
</evidence>
<protein>
    <submittedName>
        <fullName evidence="3">Coniferyl-alcohol dehydrogenase</fullName>
        <ecNumber evidence="3">1.1.1.194</ecNumber>
    </submittedName>
</protein>
<dbReference type="NCBIfam" id="NF009092">
    <property type="entry name" value="PRK12428.1"/>
    <property type="match status" value="1"/>
</dbReference>
<dbReference type="RefSeq" id="WP_190266204.1">
    <property type="nucleotide sequence ID" value="NZ_BAABAD010000003.1"/>
</dbReference>
<dbReference type="InterPro" id="IPR002347">
    <property type="entry name" value="SDR_fam"/>
</dbReference>
<evidence type="ECO:0000256" key="2">
    <source>
        <dbReference type="ARBA" id="ARBA00023002"/>
    </source>
</evidence>
<comment type="caution">
    <text evidence="3">The sequence shown here is derived from an EMBL/GenBank/DDBJ whole genome shotgun (WGS) entry which is preliminary data.</text>
</comment>
<proteinExistence type="inferred from homology"/>
<evidence type="ECO:0000313" key="3">
    <source>
        <dbReference type="EMBL" id="MBD1319369.1"/>
    </source>
</evidence>
<dbReference type="EC" id="1.1.1.194" evidence="3"/>
<dbReference type="PANTHER" id="PTHR43477">
    <property type="entry name" value="DIHYDROANTICAPSIN 7-DEHYDROGENASE"/>
    <property type="match status" value="1"/>
</dbReference>
<evidence type="ECO:0000313" key="4">
    <source>
        <dbReference type="Proteomes" id="UP000602395"/>
    </source>
</evidence>
<organism evidence="3 4">
    <name type="scientific">Gordonia hankookensis</name>
    <dbReference type="NCBI Taxonomy" id="589403"/>
    <lineage>
        <taxon>Bacteria</taxon>
        <taxon>Bacillati</taxon>
        <taxon>Actinomycetota</taxon>
        <taxon>Actinomycetes</taxon>
        <taxon>Mycobacteriales</taxon>
        <taxon>Gordoniaceae</taxon>
        <taxon>Gordonia</taxon>
    </lineage>
</organism>
<dbReference type="InterPro" id="IPR051122">
    <property type="entry name" value="SDR_DHRS6-like"/>
</dbReference>
<comment type="similarity">
    <text evidence="1">Belongs to the short-chain dehydrogenases/reductases (SDR) family.</text>
</comment>
<dbReference type="EMBL" id="JACWMS010000001">
    <property type="protein sequence ID" value="MBD1319369.1"/>
    <property type="molecule type" value="Genomic_DNA"/>
</dbReference>
<dbReference type="GO" id="GO:0050268">
    <property type="term" value="F:coniferyl-alcohol dehydrogenase activity"/>
    <property type="evidence" value="ECO:0007669"/>
    <property type="project" value="UniProtKB-EC"/>
</dbReference>
<keyword evidence="2 3" id="KW-0560">Oxidoreductase</keyword>
<dbReference type="Proteomes" id="UP000602395">
    <property type="component" value="Unassembled WGS sequence"/>
</dbReference>
<dbReference type="PANTHER" id="PTHR43477:SF1">
    <property type="entry name" value="DIHYDROANTICAPSIN 7-DEHYDROGENASE"/>
    <property type="match status" value="1"/>
</dbReference>
<sequence>MGYEQRKVVVVGAGSGIGAATAAHFHSRGDHVLAVDIKPNDTPAAEHREVDLRDLAAVTALLESMGSGWDLLAHVAGVPGTAPDTDVLRINYLGARHMIEGMLPLLNPGGAIVAVASTAGMGWTQRTELLEGLLEADDADGVDRWLAAQEPGYPAYNTSKEALLIYAKRVSGPALAKYGVRVNTVSPGPVETPILTDFEESMGKDTLEMVRATVGRHGNVDDIVPAIDFLGSPDARWVNGQNLEVDGGFIASMIAGAPIQL</sequence>
<dbReference type="Gene3D" id="3.40.50.720">
    <property type="entry name" value="NAD(P)-binding Rossmann-like Domain"/>
    <property type="match status" value="1"/>
</dbReference>
<dbReference type="Pfam" id="PF13561">
    <property type="entry name" value="adh_short_C2"/>
    <property type="match status" value="1"/>
</dbReference>
<dbReference type="InterPro" id="IPR036291">
    <property type="entry name" value="NAD(P)-bd_dom_sf"/>
</dbReference>
<dbReference type="Pfam" id="PF00106">
    <property type="entry name" value="adh_short"/>
    <property type="match status" value="1"/>
</dbReference>
<name>A0ABR7W984_9ACTN</name>